<dbReference type="GO" id="GO:0005737">
    <property type="term" value="C:cytoplasm"/>
    <property type="evidence" value="ECO:0007669"/>
    <property type="project" value="TreeGrafter"/>
</dbReference>
<feature type="compositionally biased region" description="Basic and acidic residues" evidence="1">
    <location>
        <begin position="8"/>
        <end position="27"/>
    </location>
</feature>
<protein>
    <submittedName>
        <fullName evidence="2">Uncharacterized protein</fullName>
    </submittedName>
</protein>
<keyword evidence="3" id="KW-1185">Reference proteome</keyword>
<evidence type="ECO:0000256" key="1">
    <source>
        <dbReference type="SAM" id="MobiDB-lite"/>
    </source>
</evidence>
<accession>A0A8C4USW6</accession>
<dbReference type="GO" id="GO:0005509">
    <property type="term" value="F:calcium ion binding"/>
    <property type="evidence" value="ECO:0007669"/>
    <property type="project" value="InterPro"/>
</dbReference>
<dbReference type="Ensembl" id="ENSFTIT00000016315.1">
    <property type="protein sequence ID" value="ENSFTIP00000015653.1"/>
    <property type="gene ID" value="ENSFTIG00000010381.1"/>
</dbReference>
<sequence>DTWFSGEPKQRDRCTDTEEDQLLEKPDTQYSSKVTRYPSIASSIAESRSCPGSDGASSLQGPELVYIPAKPAQLAAHVLPMVSSEAGQLPPHSNVWTFCHLTDLRPGQKSPPSVSPAGAGVPYSQSTLSLPWREGHQCGQLSQVSAPISVMQEESKRRAPPFISVGSNVQNTQDWGNIFLVPGGSLLSWSQVPEETAVKPCTPGVFSVAIPLDDAIPTKKGFPAGAKHPGINALAESYGTTGQITITPGPLARAGS</sequence>
<evidence type="ECO:0000313" key="2">
    <source>
        <dbReference type="Ensembl" id="ENSFTIP00000015653.1"/>
    </source>
</evidence>
<feature type="region of interest" description="Disordered" evidence="1">
    <location>
        <begin position="1"/>
        <end position="35"/>
    </location>
</feature>
<dbReference type="InterPro" id="IPR038848">
    <property type="entry name" value="CABYR"/>
</dbReference>
<dbReference type="AlphaFoldDB" id="A0A8C4USW6"/>
<dbReference type="PANTHER" id="PTHR15494:SF0">
    <property type="entry name" value="CALCIUM-BINDING TYROSINE PHOSPHORYLATION-REGULATED PROTEIN"/>
    <property type="match status" value="1"/>
</dbReference>
<dbReference type="Proteomes" id="UP000694562">
    <property type="component" value="Unplaced"/>
</dbReference>
<dbReference type="GO" id="GO:0035686">
    <property type="term" value="C:sperm fibrous sheath"/>
    <property type="evidence" value="ECO:0007669"/>
    <property type="project" value="TreeGrafter"/>
</dbReference>
<reference evidence="2" key="1">
    <citation type="submission" date="2025-08" db="UniProtKB">
        <authorList>
            <consortium name="Ensembl"/>
        </authorList>
    </citation>
    <scope>IDENTIFICATION</scope>
</reference>
<dbReference type="GO" id="GO:0048240">
    <property type="term" value="P:sperm capacitation"/>
    <property type="evidence" value="ECO:0007669"/>
    <property type="project" value="InterPro"/>
</dbReference>
<proteinExistence type="predicted"/>
<reference evidence="2" key="2">
    <citation type="submission" date="2025-09" db="UniProtKB">
        <authorList>
            <consortium name="Ensembl"/>
        </authorList>
    </citation>
    <scope>IDENTIFICATION</scope>
</reference>
<name>A0A8C4USW6_FALTI</name>
<dbReference type="OrthoDB" id="252964at2759"/>
<dbReference type="PANTHER" id="PTHR15494">
    <property type="entry name" value="CALCIUM-BINDING TYROSINE PHOSPHORYLATION-REGULATED PROTEIN"/>
    <property type="match status" value="1"/>
</dbReference>
<organism evidence="2 3">
    <name type="scientific">Falco tinnunculus</name>
    <name type="common">Common kestrel</name>
    <dbReference type="NCBI Taxonomy" id="100819"/>
    <lineage>
        <taxon>Eukaryota</taxon>
        <taxon>Metazoa</taxon>
        <taxon>Chordata</taxon>
        <taxon>Craniata</taxon>
        <taxon>Vertebrata</taxon>
        <taxon>Euteleostomi</taxon>
        <taxon>Archelosauria</taxon>
        <taxon>Archosauria</taxon>
        <taxon>Dinosauria</taxon>
        <taxon>Saurischia</taxon>
        <taxon>Theropoda</taxon>
        <taxon>Coelurosauria</taxon>
        <taxon>Aves</taxon>
        <taxon>Neognathae</taxon>
        <taxon>Neoaves</taxon>
        <taxon>Telluraves</taxon>
        <taxon>Australaves</taxon>
        <taxon>Falconiformes</taxon>
        <taxon>Falconidae</taxon>
        <taxon>Falco</taxon>
    </lineage>
</organism>
<evidence type="ECO:0000313" key="3">
    <source>
        <dbReference type="Proteomes" id="UP000694562"/>
    </source>
</evidence>